<dbReference type="Pfam" id="PF04547">
    <property type="entry name" value="Anoctamin"/>
    <property type="match status" value="1"/>
</dbReference>
<dbReference type="PANTHER" id="PTHR12308:SF74">
    <property type="entry name" value="ANOCTAMIN"/>
    <property type="match status" value="1"/>
</dbReference>
<keyword evidence="5 6" id="KW-0472">Membrane</keyword>
<evidence type="ECO:0000256" key="4">
    <source>
        <dbReference type="ARBA" id="ARBA00022989"/>
    </source>
</evidence>
<feature type="transmembrane region" description="Helical" evidence="6">
    <location>
        <begin position="523"/>
        <end position="546"/>
    </location>
</feature>
<proteinExistence type="inferred from homology"/>
<feature type="transmembrane region" description="Helical" evidence="6">
    <location>
        <begin position="611"/>
        <end position="637"/>
    </location>
</feature>
<name>A0AAN8PEI5_PATCE</name>
<evidence type="ECO:0000256" key="3">
    <source>
        <dbReference type="ARBA" id="ARBA00022692"/>
    </source>
</evidence>
<evidence type="ECO:0000313" key="10">
    <source>
        <dbReference type="Proteomes" id="UP001347796"/>
    </source>
</evidence>
<comment type="caution">
    <text evidence="9">The sequence shown here is derived from an EMBL/GenBank/DDBJ whole genome shotgun (WGS) entry which is preliminary data.</text>
</comment>
<evidence type="ECO:0000256" key="5">
    <source>
        <dbReference type="ARBA" id="ARBA00023136"/>
    </source>
</evidence>
<feature type="transmembrane region" description="Helical" evidence="6">
    <location>
        <begin position="372"/>
        <end position="394"/>
    </location>
</feature>
<dbReference type="PANTHER" id="PTHR12308">
    <property type="entry name" value="ANOCTAMIN"/>
    <property type="match status" value="1"/>
</dbReference>
<dbReference type="GO" id="GO:0005886">
    <property type="term" value="C:plasma membrane"/>
    <property type="evidence" value="ECO:0007669"/>
    <property type="project" value="TreeGrafter"/>
</dbReference>
<evidence type="ECO:0000256" key="6">
    <source>
        <dbReference type="RuleBase" id="RU280814"/>
    </source>
</evidence>
<evidence type="ECO:0000259" key="8">
    <source>
        <dbReference type="Pfam" id="PF04547"/>
    </source>
</evidence>
<reference evidence="9 10" key="1">
    <citation type="submission" date="2024-01" db="EMBL/GenBank/DDBJ databases">
        <title>The genome of the rayed Mediterranean limpet Patella caerulea (Linnaeus, 1758).</title>
        <authorList>
            <person name="Anh-Thu Weber A."/>
            <person name="Halstead-Nussloch G."/>
        </authorList>
    </citation>
    <scope>NUCLEOTIDE SEQUENCE [LARGE SCALE GENOMIC DNA]</scope>
    <source>
        <strain evidence="9">AATW-2023a</strain>
        <tissue evidence="9">Whole specimen</tissue>
    </source>
</reference>
<evidence type="ECO:0000256" key="2">
    <source>
        <dbReference type="ARBA" id="ARBA00009671"/>
    </source>
</evidence>
<evidence type="ECO:0000313" key="9">
    <source>
        <dbReference type="EMBL" id="KAK6174389.1"/>
    </source>
</evidence>
<dbReference type="AlphaFoldDB" id="A0AAN8PEI5"/>
<feature type="transmembrane region" description="Helical" evidence="6">
    <location>
        <begin position="414"/>
        <end position="437"/>
    </location>
</feature>
<feature type="transmembrane region" description="Helical" evidence="6">
    <location>
        <begin position="219"/>
        <end position="245"/>
    </location>
</feature>
<comment type="subcellular location">
    <subcellularLocation>
        <location evidence="1 6">Membrane</location>
        <topology evidence="1 6">Multi-pass membrane protein</topology>
    </subcellularLocation>
</comment>
<feature type="compositionally biased region" description="Basic and acidic residues" evidence="7">
    <location>
        <begin position="666"/>
        <end position="679"/>
    </location>
</feature>
<dbReference type="InterPro" id="IPR007632">
    <property type="entry name" value="Anoctamin"/>
</dbReference>
<dbReference type="InterPro" id="IPR049452">
    <property type="entry name" value="Anoctamin_TM"/>
</dbReference>
<dbReference type="GO" id="GO:0005254">
    <property type="term" value="F:chloride channel activity"/>
    <property type="evidence" value="ECO:0007669"/>
    <property type="project" value="TreeGrafter"/>
</dbReference>
<feature type="transmembrane region" description="Helical" evidence="6">
    <location>
        <begin position="567"/>
        <end position="591"/>
    </location>
</feature>
<dbReference type="Proteomes" id="UP001347796">
    <property type="component" value="Unassembled WGS sequence"/>
</dbReference>
<evidence type="ECO:0000256" key="7">
    <source>
        <dbReference type="SAM" id="MobiDB-lite"/>
    </source>
</evidence>
<feature type="transmembrane region" description="Helical" evidence="6">
    <location>
        <begin position="327"/>
        <end position="352"/>
    </location>
</feature>
<feature type="region of interest" description="Disordered" evidence="7">
    <location>
        <begin position="666"/>
        <end position="689"/>
    </location>
</feature>
<comment type="similarity">
    <text evidence="2 6">Belongs to the anoctamin family.</text>
</comment>
<keyword evidence="4 6" id="KW-1133">Transmembrane helix</keyword>
<keyword evidence="3 6" id="KW-0812">Transmembrane</keyword>
<protein>
    <recommendedName>
        <fullName evidence="6">Anoctamin</fullName>
    </recommendedName>
</protein>
<gene>
    <name evidence="9" type="ORF">SNE40_017675</name>
</gene>
<keyword evidence="10" id="KW-1185">Reference proteome</keyword>
<evidence type="ECO:0000256" key="1">
    <source>
        <dbReference type="ARBA" id="ARBA00004141"/>
    </source>
</evidence>
<feature type="transmembrane region" description="Helical" evidence="6">
    <location>
        <begin position="251"/>
        <end position="272"/>
    </location>
</feature>
<organism evidence="9 10">
    <name type="scientific">Patella caerulea</name>
    <name type="common">Rayed Mediterranean limpet</name>
    <dbReference type="NCBI Taxonomy" id="87958"/>
    <lineage>
        <taxon>Eukaryota</taxon>
        <taxon>Metazoa</taxon>
        <taxon>Spiralia</taxon>
        <taxon>Lophotrochozoa</taxon>
        <taxon>Mollusca</taxon>
        <taxon>Gastropoda</taxon>
        <taxon>Patellogastropoda</taxon>
        <taxon>Patelloidea</taxon>
        <taxon>Patellidae</taxon>
        <taxon>Patella</taxon>
    </lineage>
</organism>
<feature type="domain" description="Anoctamin transmembrane" evidence="8">
    <location>
        <begin position="211"/>
        <end position="651"/>
    </location>
</feature>
<accession>A0AAN8PEI5</accession>
<dbReference type="EMBL" id="JAZGQO010000011">
    <property type="protein sequence ID" value="KAK6174389.1"/>
    <property type="molecule type" value="Genomic_DNA"/>
</dbReference>
<sequence length="689" mass="79626">MEKAHHVEDVHRNSKDVREPFVPLVIIQFASSTKQAAITWMIAKLQASRHEGGAELTVQTMVMPHSDENKEDENSMETMLYIGANTNRLLLAAEMMEMKKLHVDGHMREVVIHDLQSFQGSDDLSTFFTKGEKQKILLHEIEGVRAEPLDTNIPGYEQIKLYPGKSILKKYLSRGLVLQFYPLHDEEEIKRLGDEWYQYQKVFSEQPLDKIRNYFGEKIAIYFAFLGIYTVALFPPALIGIIYLVTFWKSVYREAIFAVFNLIWSTLLLEAWKRYSSELSYKWGTLNSSSALKIDEPRADYSGDLGRNPVTGNPEPVYPKWKRSCRFYLVSVPIISICLIVAFVVMLLYFWMQAWADSVYHSSGERWLYLPILYTPTIVYSVAIFLMNTVYRMIAKELNDFENHRLESSHENHFILKLVLFDFVNCFMSLFYVAFYLQDRTLLRSHLACLLITSQLIGQVQEAMVPYFFFKRRETQLAEAMKKSDNLKQLDGRAEIDKTIQKQAVLEGTMSVYEGTMDDYLELFLQFGYVFLFSSAFPLAALWALLNNVTEIRTDAFKMCRVYQRPFCESASNIGAWQVAFEVIGLISVITNTALIGMDPTVQKLLPSDMSAVNIVLIFVIVEHVVLAIKGAVAYFIPDMPKWVQIELAREDYQSKQALQKERLQAANRKRQELHEISRPRMSSRSTEI</sequence>